<feature type="transmembrane region" description="Helical" evidence="1">
    <location>
        <begin position="57"/>
        <end position="77"/>
    </location>
</feature>
<reference evidence="2 3" key="1">
    <citation type="submission" date="2016-11" db="EMBL/GenBank/DDBJ databases">
        <authorList>
            <person name="Jaros S."/>
            <person name="Januszkiewicz K."/>
            <person name="Wedrychowicz H."/>
        </authorList>
    </citation>
    <scope>NUCLEOTIDE SEQUENCE [LARGE SCALE GENOMIC DNA]</scope>
    <source>
        <strain evidence="2 3">DSM 8605</strain>
    </source>
</reference>
<keyword evidence="1" id="KW-0472">Membrane</keyword>
<dbReference type="OrthoDB" id="7864805at2"/>
<feature type="transmembrane region" description="Helical" evidence="1">
    <location>
        <begin position="89"/>
        <end position="111"/>
    </location>
</feature>
<keyword evidence="3" id="KW-1185">Reference proteome</keyword>
<sequence>MFKGLAILDGMLISLMVVANGLLAISLGDYASLIVIHTVGLIAITSIILIKKKKISLFNVPFILFMGGAIGIFTLFSNNVCIGELGVTLTLGLGLLGQIIISFVIDHFGLFGVKKYKFMPKKTFGILLMCVGIFAMIKL</sequence>
<dbReference type="InterPro" id="IPR006750">
    <property type="entry name" value="YdcZ"/>
</dbReference>
<keyword evidence="1" id="KW-0812">Transmembrane</keyword>
<gene>
    <name evidence="2" type="ORF">SAMN02745207_01226</name>
</gene>
<accession>A0A1M5T7L9</accession>
<dbReference type="STRING" id="1121316.SAMN02745207_01226"/>
<evidence type="ECO:0000313" key="2">
    <source>
        <dbReference type="EMBL" id="SHH46373.1"/>
    </source>
</evidence>
<keyword evidence="1" id="KW-1133">Transmembrane helix</keyword>
<dbReference type="PANTHER" id="PTHR34821:SF2">
    <property type="entry name" value="INNER MEMBRANE PROTEIN YDCZ"/>
    <property type="match status" value="1"/>
</dbReference>
<name>A0A1M5T7L9_9CLOT</name>
<feature type="transmembrane region" description="Helical" evidence="1">
    <location>
        <begin position="7"/>
        <end position="25"/>
    </location>
</feature>
<protein>
    <submittedName>
        <fullName evidence="2">Transporter family-2 protein</fullName>
    </submittedName>
</protein>
<dbReference type="AlphaFoldDB" id="A0A1M5T7L9"/>
<dbReference type="PANTHER" id="PTHR34821">
    <property type="entry name" value="INNER MEMBRANE PROTEIN YDCZ"/>
    <property type="match status" value="1"/>
</dbReference>
<evidence type="ECO:0000313" key="3">
    <source>
        <dbReference type="Proteomes" id="UP000184447"/>
    </source>
</evidence>
<dbReference type="EMBL" id="FQXM01000005">
    <property type="protein sequence ID" value="SHH46373.1"/>
    <property type="molecule type" value="Genomic_DNA"/>
</dbReference>
<dbReference type="GO" id="GO:0005886">
    <property type="term" value="C:plasma membrane"/>
    <property type="evidence" value="ECO:0007669"/>
    <property type="project" value="TreeGrafter"/>
</dbReference>
<feature type="transmembrane region" description="Helical" evidence="1">
    <location>
        <begin position="31"/>
        <end position="50"/>
    </location>
</feature>
<evidence type="ECO:0000256" key="1">
    <source>
        <dbReference type="SAM" id="Phobius"/>
    </source>
</evidence>
<proteinExistence type="predicted"/>
<dbReference type="Pfam" id="PF04657">
    <property type="entry name" value="DMT_YdcZ"/>
    <property type="match status" value="1"/>
</dbReference>
<organism evidence="2 3">
    <name type="scientific">Clostridium grantii DSM 8605</name>
    <dbReference type="NCBI Taxonomy" id="1121316"/>
    <lineage>
        <taxon>Bacteria</taxon>
        <taxon>Bacillati</taxon>
        <taxon>Bacillota</taxon>
        <taxon>Clostridia</taxon>
        <taxon>Eubacteriales</taxon>
        <taxon>Clostridiaceae</taxon>
        <taxon>Clostridium</taxon>
    </lineage>
</organism>
<dbReference type="Proteomes" id="UP000184447">
    <property type="component" value="Unassembled WGS sequence"/>
</dbReference>
<dbReference type="RefSeq" id="WP_073337547.1">
    <property type="nucleotide sequence ID" value="NZ_FQXM01000005.1"/>
</dbReference>